<dbReference type="GO" id="GO:0033617">
    <property type="term" value="P:mitochondrial respiratory chain complex IV assembly"/>
    <property type="evidence" value="ECO:0007669"/>
    <property type="project" value="TreeGrafter"/>
</dbReference>
<dbReference type="EMBL" id="SEYY01005651">
    <property type="protein sequence ID" value="KAB7503202.1"/>
    <property type="molecule type" value="Genomic_DNA"/>
</dbReference>
<proteinExistence type="inferred from homology"/>
<protein>
    <recommendedName>
        <fullName evidence="3">Cytochrome c oxidase assembly protein COX16 homolog, mitochondrial</fullName>
    </recommendedName>
</protein>
<evidence type="ECO:0000256" key="6">
    <source>
        <dbReference type="ARBA" id="ARBA00022989"/>
    </source>
</evidence>
<comment type="caution">
    <text evidence="9">The sequence shown here is derived from an EMBL/GenBank/DDBJ whole genome shotgun (WGS) entry which is preliminary data.</text>
</comment>
<keyword evidence="7" id="KW-0496">Mitochondrion</keyword>
<evidence type="ECO:0000256" key="5">
    <source>
        <dbReference type="ARBA" id="ARBA00022792"/>
    </source>
</evidence>
<name>A0A5N5T9P1_9CRUS</name>
<dbReference type="GO" id="GO:0005743">
    <property type="term" value="C:mitochondrial inner membrane"/>
    <property type="evidence" value="ECO:0007669"/>
    <property type="project" value="UniProtKB-SubCell"/>
</dbReference>
<accession>A0A5N5T9P1</accession>
<keyword evidence="6" id="KW-1133">Transmembrane helix</keyword>
<dbReference type="OrthoDB" id="5516033at2759"/>
<dbReference type="InterPro" id="IPR020164">
    <property type="entry name" value="Cyt_c_Oxase_assmbl_COX16"/>
</dbReference>
<evidence type="ECO:0000313" key="9">
    <source>
        <dbReference type="EMBL" id="KAB7503202.1"/>
    </source>
</evidence>
<evidence type="ECO:0000313" key="10">
    <source>
        <dbReference type="Proteomes" id="UP000326759"/>
    </source>
</evidence>
<sequence>MINKNSHIVRYGLPIFVLVVGGSFGLKEFTSIKYEYNQKKLFREVAAKEGIELKPASEVTLEKAFEEIQEIDTNKLGETKEVRDLGKKIINSSQKLLREARIYRRKRMEHEDLHSNKLNFLYSLHLLSKYL</sequence>
<organism evidence="9 10">
    <name type="scientific">Armadillidium nasatum</name>
    <dbReference type="NCBI Taxonomy" id="96803"/>
    <lineage>
        <taxon>Eukaryota</taxon>
        <taxon>Metazoa</taxon>
        <taxon>Ecdysozoa</taxon>
        <taxon>Arthropoda</taxon>
        <taxon>Crustacea</taxon>
        <taxon>Multicrustacea</taxon>
        <taxon>Malacostraca</taxon>
        <taxon>Eumalacostraca</taxon>
        <taxon>Peracarida</taxon>
        <taxon>Isopoda</taxon>
        <taxon>Oniscidea</taxon>
        <taxon>Crinocheta</taxon>
        <taxon>Armadillidiidae</taxon>
        <taxon>Armadillidium</taxon>
    </lineage>
</organism>
<evidence type="ECO:0000256" key="2">
    <source>
        <dbReference type="ARBA" id="ARBA00008370"/>
    </source>
</evidence>
<evidence type="ECO:0000256" key="8">
    <source>
        <dbReference type="ARBA" id="ARBA00023136"/>
    </source>
</evidence>
<keyword evidence="5" id="KW-0999">Mitochondrion inner membrane</keyword>
<dbReference type="PANTHER" id="PTHR17130:SF14">
    <property type="entry name" value="CYTOCHROME C OXIDASE ASSEMBLY PROTEIN COX16 HOMOLOG, MITOCHONDRIAL"/>
    <property type="match status" value="1"/>
</dbReference>
<comment type="subcellular location">
    <subcellularLocation>
        <location evidence="1">Mitochondrion inner membrane</location>
        <topology evidence="1">Single-pass membrane protein</topology>
    </subcellularLocation>
</comment>
<keyword evidence="10" id="KW-1185">Reference proteome</keyword>
<evidence type="ECO:0000256" key="1">
    <source>
        <dbReference type="ARBA" id="ARBA00004434"/>
    </source>
</evidence>
<reference evidence="9 10" key="1">
    <citation type="journal article" date="2019" name="PLoS Biol.">
        <title>Sex chromosomes control vertical transmission of feminizing Wolbachia symbionts in an isopod.</title>
        <authorList>
            <person name="Becking T."/>
            <person name="Chebbi M.A."/>
            <person name="Giraud I."/>
            <person name="Moumen B."/>
            <person name="Laverre T."/>
            <person name="Caubet Y."/>
            <person name="Peccoud J."/>
            <person name="Gilbert C."/>
            <person name="Cordaux R."/>
        </authorList>
    </citation>
    <scope>NUCLEOTIDE SEQUENCE [LARGE SCALE GENOMIC DNA]</scope>
    <source>
        <strain evidence="9">ANa2</strain>
        <tissue evidence="9">Whole body excluding digestive tract and cuticle</tissue>
    </source>
</reference>
<comment type="similarity">
    <text evidence="2">Belongs to the COX16 family.</text>
</comment>
<keyword evidence="4" id="KW-0812">Transmembrane</keyword>
<dbReference type="PANTHER" id="PTHR17130">
    <property type="entry name" value="MITOCHONDRIAL OUTER MEMBRANE PROTEIN 25"/>
    <property type="match status" value="1"/>
</dbReference>
<keyword evidence="8" id="KW-0472">Membrane</keyword>
<evidence type="ECO:0000256" key="3">
    <source>
        <dbReference type="ARBA" id="ARBA00021814"/>
    </source>
</evidence>
<dbReference type="Pfam" id="PF14138">
    <property type="entry name" value="COX16"/>
    <property type="match status" value="1"/>
</dbReference>
<evidence type="ECO:0000256" key="7">
    <source>
        <dbReference type="ARBA" id="ARBA00023128"/>
    </source>
</evidence>
<gene>
    <name evidence="9" type="primary">COX16</name>
    <name evidence="9" type="ORF">Anas_06447</name>
</gene>
<dbReference type="Proteomes" id="UP000326759">
    <property type="component" value="Unassembled WGS sequence"/>
</dbReference>
<dbReference type="AlphaFoldDB" id="A0A5N5T9P1"/>
<evidence type="ECO:0000256" key="4">
    <source>
        <dbReference type="ARBA" id="ARBA00022692"/>
    </source>
</evidence>